<dbReference type="AlphaFoldDB" id="A0AAV1C900"/>
<dbReference type="InterPro" id="IPR051937">
    <property type="entry name" value="R3H_domain_containing"/>
</dbReference>
<feature type="domain" description="R3H" evidence="3">
    <location>
        <begin position="23"/>
        <end position="88"/>
    </location>
</feature>
<name>A0AAV1C900_OLDCO</name>
<dbReference type="SUPFAM" id="SSF82708">
    <property type="entry name" value="R3H domain"/>
    <property type="match status" value="1"/>
</dbReference>
<dbReference type="InterPro" id="IPR001374">
    <property type="entry name" value="R3H_dom"/>
</dbReference>
<dbReference type="InterPro" id="IPR024771">
    <property type="entry name" value="SUZ"/>
</dbReference>
<keyword evidence="6" id="KW-1185">Reference proteome</keyword>
<accession>A0AAV1C900</accession>
<dbReference type="CDD" id="cd02642">
    <property type="entry name" value="R3H_encore_like"/>
    <property type="match status" value="1"/>
</dbReference>
<evidence type="ECO:0000256" key="1">
    <source>
        <dbReference type="ARBA" id="ARBA00022553"/>
    </source>
</evidence>
<evidence type="ECO:0000313" key="5">
    <source>
        <dbReference type="EMBL" id="CAI9090917.1"/>
    </source>
</evidence>
<dbReference type="GO" id="GO:0003676">
    <property type="term" value="F:nucleic acid binding"/>
    <property type="evidence" value="ECO:0007669"/>
    <property type="project" value="UniProtKB-UniRule"/>
</dbReference>
<evidence type="ECO:0000313" key="6">
    <source>
        <dbReference type="Proteomes" id="UP001161247"/>
    </source>
</evidence>
<dbReference type="PROSITE" id="PS51673">
    <property type="entry name" value="SUZ"/>
    <property type="match status" value="1"/>
</dbReference>
<evidence type="ECO:0000259" key="3">
    <source>
        <dbReference type="PROSITE" id="PS51061"/>
    </source>
</evidence>
<evidence type="ECO:0000256" key="2">
    <source>
        <dbReference type="SAM" id="MobiDB-lite"/>
    </source>
</evidence>
<sequence length="310" mass="34492">MGPNEFAMVEELASLIRDNLPCKHLVLSVEEALVNFLQYDTRADGILELQPMGSYNRLLLHRLADIFGFSHESVGDGDERHLVLERCPETSVPSILVSDLLGQYDDELPIPTVVEVLEKRKQNEPGPVPEIPKFELSLEEREAAYLAARERIFSVGEHTTRELVKPRPHHNPVVARRMIAHALGQKMKPVDDEVGLTNLKELGGQAKIANQNDEELAFKSGINGKHLKALGDKKGSSLGDGESSNSAKKTPLDKIDKSNKLDPYSTERSEIRITKNNFREEHAGAAKRMFVNALGFHPRNGNLPRSGQSK</sequence>
<dbReference type="InterPro" id="IPR036867">
    <property type="entry name" value="R3H_dom_sf"/>
</dbReference>
<dbReference type="SMART" id="SM00393">
    <property type="entry name" value="R3H"/>
    <property type="match status" value="1"/>
</dbReference>
<dbReference type="PROSITE" id="PS51061">
    <property type="entry name" value="R3H"/>
    <property type="match status" value="1"/>
</dbReference>
<dbReference type="PANTHER" id="PTHR15672:SF25">
    <property type="entry name" value="OS01G0100600 PROTEIN"/>
    <property type="match status" value="1"/>
</dbReference>
<feature type="region of interest" description="Disordered" evidence="2">
    <location>
        <begin position="233"/>
        <end position="278"/>
    </location>
</feature>
<dbReference type="Pfam" id="PF01424">
    <property type="entry name" value="R3H"/>
    <property type="match status" value="1"/>
</dbReference>
<dbReference type="EMBL" id="OX459118">
    <property type="protein sequence ID" value="CAI9090917.1"/>
    <property type="molecule type" value="Genomic_DNA"/>
</dbReference>
<organism evidence="5 6">
    <name type="scientific">Oldenlandia corymbosa var. corymbosa</name>
    <dbReference type="NCBI Taxonomy" id="529605"/>
    <lineage>
        <taxon>Eukaryota</taxon>
        <taxon>Viridiplantae</taxon>
        <taxon>Streptophyta</taxon>
        <taxon>Embryophyta</taxon>
        <taxon>Tracheophyta</taxon>
        <taxon>Spermatophyta</taxon>
        <taxon>Magnoliopsida</taxon>
        <taxon>eudicotyledons</taxon>
        <taxon>Gunneridae</taxon>
        <taxon>Pentapetalae</taxon>
        <taxon>asterids</taxon>
        <taxon>lamiids</taxon>
        <taxon>Gentianales</taxon>
        <taxon>Rubiaceae</taxon>
        <taxon>Rubioideae</taxon>
        <taxon>Spermacoceae</taxon>
        <taxon>Hedyotis-Oldenlandia complex</taxon>
        <taxon>Oldenlandia</taxon>
    </lineage>
</organism>
<feature type="domain" description="SUZ" evidence="4">
    <location>
        <begin position="91"/>
        <end position="157"/>
    </location>
</feature>
<evidence type="ECO:0000259" key="4">
    <source>
        <dbReference type="PROSITE" id="PS51673"/>
    </source>
</evidence>
<protein>
    <submittedName>
        <fullName evidence="5">OLC1v1025805C1</fullName>
    </submittedName>
</protein>
<reference evidence="5" key="1">
    <citation type="submission" date="2023-03" db="EMBL/GenBank/DDBJ databases">
        <authorList>
            <person name="Julca I."/>
        </authorList>
    </citation>
    <scope>NUCLEOTIDE SEQUENCE</scope>
</reference>
<dbReference type="Pfam" id="PF12752">
    <property type="entry name" value="SUZ"/>
    <property type="match status" value="1"/>
</dbReference>
<dbReference type="Proteomes" id="UP001161247">
    <property type="component" value="Chromosome 1"/>
</dbReference>
<gene>
    <name evidence="5" type="ORF">OLC1_LOCUS2967</name>
</gene>
<dbReference type="PANTHER" id="PTHR15672">
    <property type="entry name" value="CAMP-REGULATED PHOSPHOPROTEIN 21 RELATED R3H DOMAIN CONTAINING PROTEIN"/>
    <property type="match status" value="1"/>
</dbReference>
<feature type="compositionally biased region" description="Basic and acidic residues" evidence="2">
    <location>
        <begin position="250"/>
        <end position="278"/>
    </location>
</feature>
<keyword evidence="1" id="KW-0597">Phosphoprotein</keyword>
<proteinExistence type="predicted"/>
<dbReference type="Gene3D" id="3.30.1370.50">
    <property type="entry name" value="R3H-like domain"/>
    <property type="match status" value="1"/>
</dbReference>